<dbReference type="PROSITE" id="PS50985">
    <property type="entry name" value="GRAS"/>
    <property type="match status" value="1"/>
</dbReference>
<dbReference type="InterPro" id="IPR005202">
    <property type="entry name" value="TF_GRAS"/>
</dbReference>
<comment type="similarity">
    <text evidence="5">Belongs to the GRAS family.</text>
</comment>
<dbReference type="GO" id="GO:0005634">
    <property type="term" value="C:nucleus"/>
    <property type="evidence" value="ECO:0000318"/>
    <property type="project" value="GO_Central"/>
</dbReference>
<evidence type="ECO:0000256" key="5">
    <source>
        <dbReference type="PROSITE-ProRule" id="PRU01191"/>
    </source>
</evidence>
<feature type="compositionally biased region" description="Basic and acidic residues" evidence="6">
    <location>
        <begin position="94"/>
        <end position="105"/>
    </location>
</feature>
<evidence type="ECO:0000256" key="1">
    <source>
        <dbReference type="ARBA" id="ARBA00004123"/>
    </source>
</evidence>
<keyword evidence="2" id="KW-0805">Transcription regulation</keyword>
<dbReference type="GO" id="GO:0006355">
    <property type="term" value="P:regulation of DNA-templated transcription"/>
    <property type="evidence" value="ECO:0000318"/>
    <property type="project" value="GO_Central"/>
</dbReference>
<gene>
    <name evidence="7" type="ORF">MANES_03G203700</name>
</gene>
<evidence type="ECO:0000256" key="2">
    <source>
        <dbReference type="ARBA" id="ARBA00023015"/>
    </source>
</evidence>
<dbReference type="GO" id="GO:0003700">
    <property type="term" value="F:DNA-binding transcription factor activity"/>
    <property type="evidence" value="ECO:0000318"/>
    <property type="project" value="GO_Central"/>
</dbReference>
<protein>
    <submittedName>
        <fullName evidence="7">Uncharacterized protein</fullName>
    </submittedName>
</protein>
<dbReference type="STRING" id="3983.A0A2C9W962"/>
<feature type="region of interest" description="Disordered" evidence="6">
    <location>
        <begin position="1"/>
        <end position="107"/>
    </location>
</feature>
<evidence type="ECO:0000256" key="3">
    <source>
        <dbReference type="ARBA" id="ARBA00023163"/>
    </source>
</evidence>
<feature type="compositionally biased region" description="Basic and acidic residues" evidence="6">
    <location>
        <begin position="50"/>
        <end position="65"/>
    </location>
</feature>
<feature type="region of interest" description="SAW" evidence="5">
    <location>
        <begin position="471"/>
        <end position="547"/>
    </location>
</feature>
<dbReference type="GO" id="GO:0043565">
    <property type="term" value="F:sequence-specific DNA binding"/>
    <property type="evidence" value="ECO:0000318"/>
    <property type="project" value="GO_Central"/>
</dbReference>
<dbReference type="EMBL" id="CM004389">
    <property type="protein sequence ID" value="OAY56114.1"/>
    <property type="molecule type" value="Genomic_DNA"/>
</dbReference>
<dbReference type="Pfam" id="PF03514">
    <property type="entry name" value="GRAS"/>
    <property type="match status" value="1"/>
</dbReference>
<sequence>METSEEFDFGEVHDRLSSTDQSSEILEVENGKKQVPGYIDEDWGESTAIDSHHPDKRSSKDDPSKEGSVFTHHHQQQELKQQSVLKPRQSFPKEITEQTKKEKQDSFPPASLEILKCYGKGLKRLRNQKIMEATNGKTTLKVASPRLSTEEIIRTAGKRAFQSFNNMVDVSSMQDNPFDVSFSCLSNEDAKKVELVELLLASTENIVNQQYDQASILLDKCDALSSSTGNAVQRVVHYFSKALRKRINRDTGRITTQDLEKLQSLRIHEINMAPTPIVLACHREMPFSQVANFTGVQIIIGVQWTGLMQALASQSEHPLELLKITAIGTTKKHLIEDTGKRLEGFAQTISLPFCFKLIMVSDMLDLREDLFELDDDETVVVYSGFSLRGPISLPDRLDSVMQVIRNLNPHLLLVVEPELSLSLTSFVNRTVEALGFFGAYFDCLEDCMSDDPTRIIKESSLLSEGISIAIDHEGKEWKSRCAKLDAWRAFFARFGMEETKMSSSSLCQANLVAKKFAGGNSCTLAVDGGSLLIGWKGKPMYSLSAWKFVSQK</sequence>
<evidence type="ECO:0000256" key="4">
    <source>
        <dbReference type="ARBA" id="ARBA00023242"/>
    </source>
</evidence>
<feature type="region of interest" description="Leucine repeat II (LRII)" evidence="5">
    <location>
        <begin position="337"/>
        <end position="369"/>
    </location>
</feature>
<reference evidence="7" key="1">
    <citation type="submission" date="2016-02" db="EMBL/GenBank/DDBJ databases">
        <title>WGS assembly of Manihot esculenta.</title>
        <authorList>
            <person name="Bredeson J.V."/>
            <person name="Prochnik S.E."/>
            <person name="Lyons J.B."/>
            <person name="Schmutz J."/>
            <person name="Grimwood J."/>
            <person name="Vrebalov J."/>
            <person name="Bart R.S."/>
            <person name="Amuge T."/>
            <person name="Ferguson M.E."/>
            <person name="Green R."/>
            <person name="Putnam N."/>
            <person name="Stites J."/>
            <person name="Rounsley S."/>
            <person name="Rokhsar D.S."/>
        </authorList>
    </citation>
    <scope>NUCLEOTIDE SEQUENCE [LARGE SCALE GENOMIC DNA]</scope>
    <source>
        <tissue evidence="7">Leaf</tissue>
    </source>
</reference>
<organism evidence="7">
    <name type="scientific">Manihot esculenta</name>
    <name type="common">Cassava</name>
    <name type="synonym">Jatropha manihot</name>
    <dbReference type="NCBI Taxonomy" id="3983"/>
    <lineage>
        <taxon>Eukaryota</taxon>
        <taxon>Viridiplantae</taxon>
        <taxon>Streptophyta</taxon>
        <taxon>Embryophyta</taxon>
        <taxon>Tracheophyta</taxon>
        <taxon>Spermatophyta</taxon>
        <taxon>Magnoliopsida</taxon>
        <taxon>eudicotyledons</taxon>
        <taxon>Gunneridae</taxon>
        <taxon>Pentapetalae</taxon>
        <taxon>rosids</taxon>
        <taxon>fabids</taxon>
        <taxon>Malpighiales</taxon>
        <taxon>Euphorbiaceae</taxon>
        <taxon>Crotonoideae</taxon>
        <taxon>Manihoteae</taxon>
        <taxon>Manihot</taxon>
    </lineage>
</organism>
<dbReference type="AlphaFoldDB" id="A0A2C9W962"/>
<evidence type="ECO:0000256" key="6">
    <source>
        <dbReference type="SAM" id="MobiDB-lite"/>
    </source>
</evidence>
<comment type="subcellular location">
    <subcellularLocation>
        <location evidence="1">Nucleus</location>
    </subcellularLocation>
</comment>
<dbReference type="PANTHER" id="PTHR31636">
    <property type="entry name" value="OSJNBA0084A10.13 PROTEIN-RELATED"/>
    <property type="match status" value="1"/>
</dbReference>
<name>A0A2C9W962_MANES</name>
<dbReference type="SMR" id="A0A2C9W962"/>
<accession>A0A2C9W962</accession>
<proteinExistence type="inferred from homology"/>
<comment type="caution">
    <text evidence="5">Lacks conserved residue(s) required for the propagation of feature annotation.</text>
</comment>
<keyword evidence="4" id="KW-0539">Nucleus</keyword>
<keyword evidence="3" id="KW-0804">Transcription</keyword>
<evidence type="ECO:0000313" key="7">
    <source>
        <dbReference type="EMBL" id="OAY56114.1"/>
    </source>
</evidence>